<dbReference type="InterPro" id="IPR036565">
    <property type="entry name" value="Mur-like_cat_sf"/>
</dbReference>
<evidence type="ECO:0000313" key="1">
    <source>
        <dbReference type="EMBL" id="SDX93631.1"/>
    </source>
</evidence>
<dbReference type="EMBL" id="FNPD01000006">
    <property type="protein sequence ID" value="SDX93631.1"/>
    <property type="molecule type" value="Genomic_DNA"/>
</dbReference>
<dbReference type="SUPFAM" id="SSF53623">
    <property type="entry name" value="MurD-like peptide ligases, catalytic domain"/>
    <property type="match status" value="1"/>
</dbReference>
<reference evidence="2" key="1">
    <citation type="submission" date="2016-10" db="EMBL/GenBank/DDBJ databases">
        <authorList>
            <person name="Varghese N."/>
            <person name="Submissions S."/>
        </authorList>
    </citation>
    <scope>NUCLEOTIDE SEQUENCE [LARGE SCALE GENOMIC DNA]</scope>
    <source>
        <strain evidence="2">DSM 13490</strain>
    </source>
</reference>
<dbReference type="AlphaFoldDB" id="A0A1H3FRR3"/>
<keyword evidence="2" id="KW-1185">Reference proteome</keyword>
<accession>A0A1H3FRR3</accession>
<protein>
    <recommendedName>
        <fullName evidence="3">Mur ligase central domain-containing protein</fullName>
    </recommendedName>
</protein>
<name>A0A1H3FRR3_9BACT</name>
<sequence length="313" mass="35206">MVRLMTAGFKALGISCFSRITGVVPMEILPSGVRQIVRSREGHIEELRWWLYHVPEDSEAIVVENSAVSAELQPLAAKWLKPNLVIWTNLKEDHPEAWGPTKEGAMRALLSGIPKGVPVALGPDMHLEEKLHGILKQNRNEVFLTGDAVDFEEANKALAINALKTYGLNVTEESLSSNLTDDPGRFRVLKMGNGLLAWGFSANDVESTVSLLFSLKWQKEETTVLFNNRRDRPGRLKAFEPWFNNAQYKGIYICGSHPLRHIKGAKWIYFRDVDEIVSFVSERGLVFGCGNIAGLPLRELLSYEEVNYICDRI</sequence>
<dbReference type="Proteomes" id="UP000199266">
    <property type="component" value="Unassembled WGS sequence"/>
</dbReference>
<evidence type="ECO:0000313" key="2">
    <source>
        <dbReference type="Proteomes" id="UP000199266"/>
    </source>
</evidence>
<gene>
    <name evidence="1" type="ORF">SAMN03080603_01217</name>
</gene>
<organism evidence="1 2">
    <name type="scientific">Acetomicrobium thermoterrenum DSM 13490</name>
    <dbReference type="NCBI Taxonomy" id="1120987"/>
    <lineage>
        <taxon>Bacteria</taxon>
        <taxon>Thermotogati</taxon>
        <taxon>Synergistota</taxon>
        <taxon>Synergistia</taxon>
        <taxon>Synergistales</taxon>
        <taxon>Acetomicrobiaceae</taxon>
        <taxon>Acetomicrobium</taxon>
    </lineage>
</organism>
<evidence type="ECO:0008006" key="3">
    <source>
        <dbReference type="Google" id="ProtNLM"/>
    </source>
</evidence>
<dbReference type="GO" id="GO:0005524">
    <property type="term" value="F:ATP binding"/>
    <property type="evidence" value="ECO:0007669"/>
    <property type="project" value="InterPro"/>
</dbReference>
<proteinExistence type="predicted"/>